<evidence type="ECO:0000313" key="2">
    <source>
        <dbReference type="EMBL" id="KAK2817694.1"/>
    </source>
</evidence>
<accession>A0AA88IP13</accession>
<evidence type="ECO:0000313" key="3">
    <source>
        <dbReference type="Proteomes" id="UP001187315"/>
    </source>
</evidence>
<comment type="caution">
    <text evidence="2">The sequence shown here is derived from an EMBL/GenBank/DDBJ whole genome shotgun (WGS) entry which is preliminary data.</text>
</comment>
<proteinExistence type="predicted"/>
<reference evidence="2" key="1">
    <citation type="submission" date="2023-08" db="EMBL/GenBank/DDBJ databases">
        <title>Pelteobagrus vachellii genome.</title>
        <authorList>
            <person name="Liu H."/>
        </authorList>
    </citation>
    <scope>NUCLEOTIDE SEQUENCE</scope>
    <source>
        <strain evidence="2">PRFRI_2022a</strain>
        <tissue evidence="2">Muscle</tissue>
    </source>
</reference>
<protein>
    <submittedName>
        <fullName evidence="2">Uncharacterized protein</fullName>
    </submittedName>
</protein>
<dbReference type="EMBL" id="JAVHJS010000024">
    <property type="protein sequence ID" value="KAK2817694.1"/>
    <property type="molecule type" value="Genomic_DNA"/>
</dbReference>
<name>A0AA88IP13_TACVA</name>
<dbReference type="Proteomes" id="UP001187315">
    <property type="component" value="Unassembled WGS sequence"/>
</dbReference>
<feature type="region of interest" description="Disordered" evidence="1">
    <location>
        <begin position="1"/>
        <end position="29"/>
    </location>
</feature>
<organism evidence="2 3">
    <name type="scientific">Tachysurus vachellii</name>
    <name type="common">Darkbarbel catfish</name>
    <name type="synonym">Pelteobagrus vachellii</name>
    <dbReference type="NCBI Taxonomy" id="175792"/>
    <lineage>
        <taxon>Eukaryota</taxon>
        <taxon>Metazoa</taxon>
        <taxon>Chordata</taxon>
        <taxon>Craniata</taxon>
        <taxon>Vertebrata</taxon>
        <taxon>Euteleostomi</taxon>
        <taxon>Actinopterygii</taxon>
        <taxon>Neopterygii</taxon>
        <taxon>Teleostei</taxon>
        <taxon>Ostariophysi</taxon>
        <taxon>Siluriformes</taxon>
        <taxon>Bagridae</taxon>
        <taxon>Tachysurus</taxon>
    </lineage>
</organism>
<gene>
    <name evidence="2" type="ORF">Q7C36_021627</name>
</gene>
<dbReference type="AlphaFoldDB" id="A0AA88IP13"/>
<sequence length="74" mass="8243">MPPRTPGYPSLSLATGSADGGLTRCRQSQGDRTALWNQETGGGLLDPPFNIKARERNYMFHDRFSIILHGELLR</sequence>
<evidence type="ECO:0000256" key="1">
    <source>
        <dbReference type="SAM" id="MobiDB-lite"/>
    </source>
</evidence>
<keyword evidence="3" id="KW-1185">Reference proteome</keyword>